<sequence length="61" mass="6877">MHEYRLYLISREDGSFIDGIDLVARDDGAALAAAQQQAITHDIELWQGTRWMAQIRSGDLS</sequence>
<reference evidence="1 2" key="1">
    <citation type="submission" date="2014-11" db="EMBL/GenBank/DDBJ databases">
        <title>Genomics and ecophysiology of heterotrophic nitrogen fixing bacteria isolated from estuarine surface water.</title>
        <authorList>
            <person name="Bentzon-Tilia M."/>
            <person name="Severin I."/>
            <person name="Hansen L.H."/>
            <person name="Riemann L."/>
        </authorList>
    </citation>
    <scope>NUCLEOTIDE SEQUENCE [LARGE SCALE GENOMIC DNA]</scope>
    <source>
        <strain evidence="1 2">BAL398</strain>
    </source>
</reference>
<protein>
    <submittedName>
        <fullName evidence="1">Uncharacterized protein</fullName>
    </submittedName>
</protein>
<gene>
    <name evidence="1" type="ORF">OO17_24395</name>
</gene>
<evidence type="ECO:0000313" key="2">
    <source>
        <dbReference type="Proteomes" id="UP000032515"/>
    </source>
</evidence>
<dbReference type="PATRIC" id="fig|1076.23.peg.5836"/>
<organism evidence="1 2">
    <name type="scientific">Rhodopseudomonas palustris</name>
    <dbReference type="NCBI Taxonomy" id="1076"/>
    <lineage>
        <taxon>Bacteria</taxon>
        <taxon>Pseudomonadati</taxon>
        <taxon>Pseudomonadota</taxon>
        <taxon>Alphaproteobacteria</taxon>
        <taxon>Hyphomicrobiales</taxon>
        <taxon>Nitrobacteraceae</taxon>
        <taxon>Rhodopseudomonas</taxon>
    </lineage>
</organism>
<dbReference type="Proteomes" id="UP000032515">
    <property type="component" value="Unassembled WGS sequence"/>
</dbReference>
<dbReference type="AlphaFoldDB" id="A0A0D7E748"/>
<comment type="caution">
    <text evidence="1">The sequence shown here is derived from an EMBL/GenBank/DDBJ whole genome shotgun (WGS) entry which is preliminary data.</text>
</comment>
<name>A0A0D7E748_RHOPL</name>
<proteinExistence type="predicted"/>
<accession>A0A0D7E748</accession>
<evidence type="ECO:0000313" key="1">
    <source>
        <dbReference type="EMBL" id="KIZ36689.1"/>
    </source>
</evidence>
<dbReference type="EMBL" id="JXXE01000563">
    <property type="protein sequence ID" value="KIZ36689.1"/>
    <property type="molecule type" value="Genomic_DNA"/>
</dbReference>